<keyword evidence="5" id="KW-1185">Reference proteome</keyword>
<feature type="domain" description="Outer membrane protein beta-barrel" evidence="3">
    <location>
        <begin position="6"/>
        <end position="184"/>
    </location>
</feature>
<dbReference type="InterPro" id="IPR027385">
    <property type="entry name" value="Beta-barrel_OMP"/>
</dbReference>
<evidence type="ECO:0000259" key="3">
    <source>
        <dbReference type="Pfam" id="PF13505"/>
    </source>
</evidence>
<organism evidence="4 5">
    <name type="scientific">Pelodictyon phaeoclathratiforme (strain DSM 5477 / BU-1)</name>
    <dbReference type="NCBI Taxonomy" id="324925"/>
    <lineage>
        <taxon>Bacteria</taxon>
        <taxon>Pseudomonadati</taxon>
        <taxon>Chlorobiota</taxon>
        <taxon>Chlorobiia</taxon>
        <taxon>Chlorobiales</taxon>
        <taxon>Chlorobiaceae</taxon>
        <taxon>Chlorobium/Pelodictyon group</taxon>
        <taxon>Pelodictyon</taxon>
    </lineage>
</organism>
<proteinExistence type="predicted"/>
<evidence type="ECO:0000313" key="5">
    <source>
        <dbReference type="Proteomes" id="UP000002724"/>
    </source>
</evidence>
<sequence precursor="true">MKKAAVALLAGFVALSSSVSSAFAAKPYLSGRFAVSMLSDSEITPLSYDTGYMLAGAVGLDNGPYRIEAELGRQNSGVSKSLRSLVMTTYMGNLSFDLDLPVAPLKPFISAGVGLANVKEDDGIGGNVDDMVFAWQIGAGAGFDVAPLVTLEVQYRYLVANDPELAEHKKYTIDNHNVLLGLRAGF</sequence>
<keyword evidence="1 2" id="KW-0732">Signal</keyword>
<dbReference type="AlphaFoldDB" id="B4SF91"/>
<evidence type="ECO:0000313" key="4">
    <source>
        <dbReference type="EMBL" id="ACF44670.1"/>
    </source>
</evidence>
<dbReference type="OrthoDB" id="597758at2"/>
<dbReference type="EMBL" id="CP001110">
    <property type="protein sequence ID" value="ACF44670.1"/>
    <property type="molecule type" value="Genomic_DNA"/>
</dbReference>
<dbReference type="RefSeq" id="WP_012509144.1">
    <property type="nucleotide sequence ID" value="NC_011060.1"/>
</dbReference>
<dbReference type="STRING" id="324925.Ppha_2487"/>
<feature type="chain" id="PRO_5002825943" evidence="2">
    <location>
        <begin position="25"/>
        <end position="186"/>
    </location>
</feature>
<dbReference type="Pfam" id="PF13505">
    <property type="entry name" value="OMP_b-brl"/>
    <property type="match status" value="1"/>
</dbReference>
<feature type="signal peptide" evidence="2">
    <location>
        <begin position="1"/>
        <end position="24"/>
    </location>
</feature>
<dbReference type="HOGENOM" id="CLU_057473_3_1_10"/>
<dbReference type="InterPro" id="IPR011250">
    <property type="entry name" value="OMP/PagP_B-barrel"/>
</dbReference>
<evidence type="ECO:0000256" key="1">
    <source>
        <dbReference type="ARBA" id="ARBA00022729"/>
    </source>
</evidence>
<gene>
    <name evidence="4" type="ordered locus">Ppha_2487</name>
</gene>
<accession>B4SF91</accession>
<dbReference type="Gene3D" id="2.40.160.20">
    <property type="match status" value="1"/>
</dbReference>
<dbReference type="Proteomes" id="UP000002724">
    <property type="component" value="Chromosome"/>
</dbReference>
<name>B4SF91_PELPB</name>
<evidence type="ECO:0000256" key="2">
    <source>
        <dbReference type="SAM" id="SignalP"/>
    </source>
</evidence>
<reference evidence="4 5" key="1">
    <citation type="submission" date="2008-06" db="EMBL/GenBank/DDBJ databases">
        <title>Complete sequence of Pelodictyon phaeoclathratiforme BU-1.</title>
        <authorList>
            <consortium name="US DOE Joint Genome Institute"/>
            <person name="Lucas S."/>
            <person name="Copeland A."/>
            <person name="Lapidus A."/>
            <person name="Glavina del Rio T."/>
            <person name="Dalin E."/>
            <person name="Tice H."/>
            <person name="Bruce D."/>
            <person name="Goodwin L."/>
            <person name="Pitluck S."/>
            <person name="Schmutz J."/>
            <person name="Larimer F."/>
            <person name="Land M."/>
            <person name="Hauser L."/>
            <person name="Kyrpides N."/>
            <person name="Mikhailova N."/>
            <person name="Liu Z."/>
            <person name="Li T."/>
            <person name="Zhao F."/>
            <person name="Overmann J."/>
            <person name="Bryant D.A."/>
            <person name="Richardson P."/>
        </authorList>
    </citation>
    <scope>NUCLEOTIDE SEQUENCE [LARGE SCALE GENOMIC DNA]</scope>
    <source>
        <strain evidence="5">DSM 5477 / BU-1</strain>
    </source>
</reference>
<dbReference type="SUPFAM" id="SSF56925">
    <property type="entry name" value="OMPA-like"/>
    <property type="match status" value="1"/>
</dbReference>
<dbReference type="eggNOG" id="COG3637">
    <property type="taxonomic scope" value="Bacteria"/>
</dbReference>
<dbReference type="KEGG" id="pph:Ppha_2487"/>
<protein>
    <submittedName>
        <fullName evidence="4">Outer surface protein, putative</fullName>
    </submittedName>
</protein>